<reference evidence="2" key="1">
    <citation type="journal article" date="2009" name="Rice">
        <title>De Novo Next Generation Sequencing of Plant Genomes.</title>
        <authorList>
            <person name="Rounsley S."/>
            <person name="Marri P.R."/>
            <person name="Yu Y."/>
            <person name="He R."/>
            <person name="Sisneros N."/>
            <person name="Goicoechea J.L."/>
            <person name="Lee S.J."/>
            <person name="Angelova A."/>
            <person name="Kudrna D."/>
            <person name="Luo M."/>
            <person name="Affourtit J."/>
            <person name="Desany B."/>
            <person name="Knight J."/>
            <person name="Niazi F."/>
            <person name="Egholm M."/>
            <person name="Wing R.A."/>
        </authorList>
    </citation>
    <scope>NUCLEOTIDE SEQUENCE [LARGE SCALE GENOMIC DNA]</scope>
    <source>
        <strain evidence="2">cv. IRGC 105608</strain>
    </source>
</reference>
<dbReference type="PaxDb" id="65489-OBART09G01880.1"/>
<evidence type="ECO:0000313" key="3">
    <source>
        <dbReference type="Proteomes" id="UP000026960"/>
    </source>
</evidence>
<sequence length="84" mass="8963">MRVGQRGNRRPLVAAGRRPPSSQPQPQMAPSLLDAASPFLLYGTAAAGGSSRLLAAATTGRRAASSLRVGALKYCRIYKPYHRI</sequence>
<evidence type="ECO:0000256" key="1">
    <source>
        <dbReference type="SAM" id="MobiDB-lite"/>
    </source>
</evidence>
<evidence type="ECO:0000313" key="2">
    <source>
        <dbReference type="EnsemblPlants" id="OBART09G01880.1"/>
    </source>
</evidence>
<dbReference type="AlphaFoldDB" id="A0A0D3H411"/>
<dbReference type="Gramene" id="OBART09G01880.1">
    <property type="protein sequence ID" value="OBART09G01880.1"/>
    <property type="gene ID" value="OBART09G01880"/>
</dbReference>
<dbReference type="Proteomes" id="UP000026960">
    <property type="component" value="Chromosome 9"/>
</dbReference>
<name>A0A0D3H411_9ORYZ</name>
<protein>
    <submittedName>
        <fullName evidence="2">Uncharacterized protein</fullName>
    </submittedName>
</protein>
<dbReference type="HOGENOM" id="CLU_2531470_0_0_1"/>
<feature type="region of interest" description="Disordered" evidence="1">
    <location>
        <begin position="1"/>
        <end position="29"/>
    </location>
</feature>
<accession>A0A0D3H411</accession>
<organism evidence="2">
    <name type="scientific">Oryza barthii</name>
    <dbReference type="NCBI Taxonomy" id="65489"/>
    <lineage>
        <taxon>Eukaryota</taxon>
        <taxon>Viridiplantae</taxon>
        <taxon>Streptophyta</taxon>
        <taxon>Embryophyta</taxon>
        <taxon>Tracheophyta</taxon>
        <taxon>Spermatophyta</taxon>
        <taxon>Magnoliopsida</taxon>
        <taxon>Liliopsida</taxon>
        <taxon>Poales</taxon>
        <taxon>Poaceae</taxon>
        <taxon>BOP clade</taxon>
        <taxon>Oryzoideae</taxon>
        <taxon>Oryzeae</taxon>
        <taxon>Oryzinae</taxon>
        <taxon>Oryza</taxon>
    </lineage>
</organism>
<reference evidence="2" key="2">
    <citation type="submission" date="2015-03" db="UniProtKB">
        <authorList>
            <consortium name="EnsemblPlants"/>
        </authorList>
    </citation>
    <scope>IDENTIFICATION</scope>
</reference>
<proteinExistence type="predicted"/>
<keyword evidence="3" id="KW-1185">Reference proteome</keyword>
<dbReference type="EnsemblPlants" id="OBART09G01880.1">
    <property type="protein sequence ID" value="OBART09G01880.1"/>
    <property type="gene ID" value="OBART09G01880"/>
</dbReference>